<comment type="subcellular location">
    <subcellularLocation>
        <location evidence="1">Mitochondrion outer membrane</location>
        <topology evidence="1">Multi-pass membrane protein</topology>
    </subcellularLocation>
</comment>
<evidence type="ECO:0000259" key="12">
    <source>
        <dbReference type="Pfam" id="PF00899"/>
    </source>
</evidence>
<dbReference type="Pfam" id="PF00899">
    <property type="entry name" value="ThiF"/>
    <property type="match status" value="1"/>
</dbReference>
<evidence type="ECO:0000256" key="9">
    <source>
        <dbReference type="ARBA" id="ARBA00023128"/>
    </source>
</evidence>
<dbReference type="OrthoDB" id="10265862at2759"/>
<name>A0A6A7C711_9PEZI</name>
<comment type="function">
    <text evidence="11">Catalyzes the ATP-dependent dehydration of threonylcarbamoyladenosine at position 37 (t(6)A37) to form cyclic t(6)A37 (ct(6)A37) in tRNAs that read codons beginning with adenine.</text>
</comment>
<reference evidence="13" key="1">
    <citation type="journal article" date="2020" name="Stud. Mycol.">
        <title>101 Dothideomycetes genomes: a test case for predicting lifestyles and emergence of pathogens.</title>
        <authorList>
            <person name="Haridas S."/>
            <person name="Albert R."/>
            <person name="Binder M."/>
            <person name="Bloem J."/>
            <person name="Labutti K."/>
            <person name="Salamov A."/>
            <person name="Andreopoulos B."/>
            <person name="Baker S."/>
            <person name="Barry K."/>
            <person name="Bills G."/>
            <person name="Bluhm B."/>
            <person name="Cannon C."/>
            <person name="Castanera R."/>
            <person name="Culley D."/>
            <person name="Daum C."/>
            <person name="Ezra D."/>
            <person name="Gonzalez J."/>
            <person name="Henrissat B."/>
            <person name="Kuo A."/>
            <person name="Liang C."/>
            <person name="Lipzen A."/>
            <person name="Lutzoni F."/>
            <person name="Magnuson J."/>
            <person name="Mondo S."/>
            <person name="Nolan M."/>
            <person name="Ohm R."/>
            <person name="Pangilinan J."/>
            <person name="Park H.-J."/>
            <person name="Ramirez L."/>
            <person name="Alfaro M."/>
            <person name="Sun H."/>
            <person name="Tritt A."/>
            <person name="Yoshinaga Y."/>
            <person name="Zwiers L.-H."/>
            <person name="Turgeon B."/>
            <person name="Goodwin S."/>
            <person name="Spatafora J."/>
            <person name="Crous P."/>
            <person name="Grigoriev I."/>
        </authorList>
    </citation>
    <scope>NUCLEOTIDE SEQUENCE</scope>
    <source>
        <strain evidence="13">CBS 480.64</strain>
    </source>
</reference>
<evidence type="ECO:0000256" key="2">
    <source>
        <dbReference type="ARBA" id="ARBA00009919"/>
    </source>
</evidence>
<organism evidence="13 14">
    <name type="scientific">Piedraia hortae CBS 480.64</name>
    <dbReference type="NCBI Taxonomy" id="1314780"/>
    <lineage>
        <taxon>Eukaryota</taxon>
        <taxon>Fungi</taxon>
        <taxon>Dikarya</taxon>
        <taxon>Ascomycota</taxon>
        <taxon>Pezizomycotina</taxon>
        <taxon>Dothideomycetes</taxon>
        <taxon>Dothideomycetidae</taxon>
        <taxon>Capnodiales</taxon>
        <taxon>Piedraiaceae</taxon>
        <taxon>Piedraia</taxon>
    </lineage>
</organism>
<keyword evidence="10" id="KW-0472">Membrane</keyword>
<evidence type="ECO:0000256" key="11">
    <source>
        <dbReference type="ARBA" id="ARBA00060084"/>
    </source>
</evidence>
<dbReference type="Gene3D" id="3.40.50.720">
    <property type="entry name" value="NAD(P)-binding Rossmann-like Domain"/>
    <property type="match status" value="1"/>
</dbReference>
<evidence type="ECO:0000256" key="6">
    <source>
        <dbReference type="ARBA" id="ARBA00022787"/>
    </source>
</evidence>
<keyword evidence="8" id="KW-1133">Transmembrane helix</keyword>
<accession>A0A6A7C711</accession>
<evidence type="ECO:0000256" key="7">
    <source>
        <dbReference type="ARBA" id="ARBA00022840"/>
    </source>
</evidence>
<dbReference type="GO" id="GO:0061503">
    <property type="term" value="F:tRNA threonylcarbamoyladenosine dehydratase"/>
    <property type="evidence" value="ECO:0007669"/>
    <property type="project" value="TreeGrafter"/>
</dbReference>
<evidence type="ECO:0000256" key="3">
    <source>
        <dbReference type="ARBA" id="ARBA00022598"/>
    </source>
</evidence>
<comment type="similarity">
    <text evidence="2">Belongs to the HesA/MoeB/ThiF family.</text>
</comment>
<keyword evidence="3" id="KW-0436">Ligase</keyword>
<evidence type="ECO:0000256" key="5">
    <source>
        <dbReference type="ARBA" id="ARBA00022741"/>
    </source>
</evidence>
<proteinExistence type="inferred from homology"/>
<feature type="domain" description="THIF-type NAD/FAD binding fold" evidence="12">
    <location>
        <begin position="112"/>
        <end position="371"/>
    </location>
</feature>
<dbReference type="GO" id="GO:0005524">
    <property type="term" value="F:ATP binding"/>
    <property type="evidence" value="ECO:0007669"/>
    <property type="project" value="UniProtKB-KW"/>
</dbReference>
<keyword evidence="6" id="KW-1000">Mitochondrion outer membrane</keyword>
<dbReference type="InterPro" id="IPR045886">
    <property type="entry name" value="ThiF/MoeB/HesA"/>
</dbReference>
<sequence>MSTWTSWLTERGAEIASSHRVQLALTATVALAIGASATIGLQNTQRWYNVHALKASIPNLNSPHDVDKINYFGGAESASDEETERDNVRSAALARRARLGDYDESLILEQLARNRVFFGDAGLAKLRSAFVIVVGCGGVGSHAAAALARSGCGKLRLIDFDQVTLSSLNRHSVATLADVGTPKVQCLQKRLEQVVPWIHFDCRNQLFDAKSAGAQLSPWEDGKKPDFVIDAIDHVDSKVDLLQYCHRNGIAVISAMGAGCKSDPTRVFIGDISASAEDPLAKSTRRKLRALGVKSGITVVYSSEKYGPGKAQLLPLSEDEFSKGAVDELGILPDFRVRILPVLGTMPATFGLCVANHIMLELTGYPHDYAPSKLREKMYDGILAQLQGLEEHVAKAQGSDPTGLRVPLTTDDVGYLIEEVWKGRSVVSGLTSRLALTRWRKPEGAWIDVSTPGQKADRLHFDDLVCMTKDEMLKHEKEILKGDSTPELLYDREVLQLVEKRWQEDRAFRASR</sequence>
<keyword evidence="5" id="KW-0547">Nucleotide-binding</keyword>
<dbReference type="AlphaFoldDB" id="A0A6A7C711"/>
<protein>
    <recommendedName>
        <fullName evidence="12">THIF-type NAD/FAD binding fold domain-containing protein</fullName>
    </recommendedName>
</protein>
<evidence type="ECO:0000313" key="14">
    <source>
        <dbReference type="Proteomes" id="UP000799421"/>
    </source>
</evidence>
<evidence type="ECO:0000256" key="10">
    <source>
        <dbReference type="ARBA" id="ARBA00023136"/>
    </source>
</evidence>
<evidence type="ECO:0000256" key="4">
    <source>
        <dbReference type="ARBA" id="ARBA00022692"/>
    </source>
</evidence>
<dbReference type="GO" id="GO:0061504">
    <property type="term" value="P:cyclic threonylcarbamoyladenosine biosynthetic process"/>
    <property type="evidence" value="ECO:0007669"/>
    <property type="project" value="TreeGrafter"/>
</dbReference>
<dbReference type="PANTHER" id="PTHR43267">
    <property type="entry name" value="TRNA THREONYLCARBAMOYLADENOSINE DEHYDRATASE"/>
    <property type="match status" value="1"/>
</dbReference>
<dbReference type="CDD" id="cd00755">
    <property type="entry name" value="YgdL_like"/>
    <property type="match status" value="1"/>
</dbReference>
<dbReference type="FunFam" id="3.40.50.720:FF:000125">
    <property type="entry name" value="tRNA threonylcarbamoyladenosine dehydratase 2-like"/>
    <property type="match status" value="1"/>
</dbReference>
<keyword evidence="7" id="KW-0067">ATP-binding</keyword>
<dbReference type="PANTHER" id="PTHR43267:SF2">
    <property type="entry name" value="TRNA THREONYLCARBAMOYLADENOSINE DEHYDRATASE 1-RELATED"/>
    <property type="match status" value="1"/>
</dbReference>
<evidence type="ECO:0000256" key="8">
    <source>
        <dbReference type="ARBA" id="ARBA00022989"/>
    </source>
</evidence>
<evidence type="ECO:0000256" key="1">
    <source>
        <dbReference type="ARBA" id="ARBA00004374"/>
    </source>
</evidence>
<dbReference type="InterPro" id="IPR035985">
    <property type="entry name" value="Ubiquitin-activating_enz"/>
</dbReference>
<keyword evidence="14" id="KW-1185">Reference proteome</keyword>
<keyword evidence="4" id="KW-0812">Transmembrane</keyword>
<dbReference type="InterPro" id="IPR000594">
    <property type="entry name" value="ThiF_NAD_FAD-bd"/>
</dbReference>
<keyword evidence="9" id="KW-0496">Mitochondrion</keyword>
<dbReference type="EMBL" id="MU005966">
    <property type="protein sequence ID" value="KAF2862458.1"/>
    <property type="molecule type" value="Genomic_DNA"/>
</dbReference>
<dbReference type="Proteomes" id="UP000799421">
    <property type="component" value="Unassembled WGS sequence"/>
</dbReference>
<dbReference type="GO" id="GO:0005741">
    <property type="term" value="C:mitochondrial outer membrane"/>
    <property type="evidence" value="ECO:0007669"/>
    <property type="project" value="UniProtKB-SubCell"/>
</dbReference>
<dbReference type="GO" id="GO:0008641">
    <property type="term" value="F:ubiquitin-like modifier activating enzyme activity"/>
    <property type="evidence" value="ECO:0007669"/>
    <property type="project" value="InterPro"/>
</dbReference>
<gene>
    <name evidence="13" type="ORF">K470DRAFT_243636</name>
</gene>
<evidence type="ECO:0000313" key="13">
    <source>
        <dbReference type="EMBL" id="KAF2862458.1"/>
    </source>
</evidence>
<dbReference type="SUPFAM" id="SSF69572">
    <property type="entry name" value="Activating enzymes of the ubiquitin-like proteins"/>
    <property type="match status" value="1"/>
</dbReference>